<organism evidence="1 2">
    <name type="scientific">Ajellomyces capsulatus (strain H143)</name>
    <name type="common">Darling's disease fungus</name>
    <name type="synonym">Histoplasma capsulatum</name>
    <dbReference type="NCBI Taxonomy" id="544712"/>
    <lineage>
        <taxon>Eukaryota</taxon>
        <taxon>Fungi</taxon>
        <taxon>Dikarya</taxon>
        <taxon>Ascomycota</taxon>
        <taxon>Pezizomycotina</taxon>
        <taxon>Eurotiomycetes</taxon>
        <taxon>Eurotiomycetidae</taxon>
        <taxon>Onygenales</taxon>
        <taxon>Ajellomycetaceae</taxon>
        <taxon>Histoplasma</taxon>
    </lineage>
</organism>
<dbReference type="VEuPathDB" id="FungiDB:HCDG_03305"/>
<protein>
    <submittedName>
        <fullName evidence="1">Uncharacterized protein</fullName>
    </submittedName>
</protein>
<dbReference type="EMBL" id="GG692421">
    <property type="protein sequence ID" value="EER43407.1"/>
    <property type="molecule type" value="Genomic_DNA"/>
</dbReference>
<accession>C6HAS4</accession>
<evidence type="ECO:0000313" key="2">
    <source>
        <dbReference type="Proteomes" id="UP000002624"/>
    </source>
</evidence>
<dbReference type="HOGENOM" id="CLU_1194617_0_0_1"/>
<dbReference type="AlphaFoldDB" id="C6HAS4"/>
<name>C6HAS4_AJECH</name>
<dbReference type="Proteomes" id="UP000002624">
    <property type="component" value="Unassembled WGS sequence"/>
</dbReference>
<sequence length="232" mass="25817">MTGQSSSLQGVGWRLVQSVDSGGAGGRETLEPSGISWAKHGKIRDHHSEPVCHLIIRSTDCLLDPAFDQRSLANASKEDWGFVLYLCRLRCGDFWALIVVPKASPYCTAMVVHFSPLLPYTRRFAAWVLYWYVENCILRASRSAPVQGTVRVQVHTVQTYADAFDAFGARSFTSGQKQLNHGWLDLESITRSFILITAQEKGCPFRKNDFLSSSLFGDDVLPHLNQDPGKAP</sequence>
<dbReference type="OMA" id="CHLIIRS"/>
<proteinExistence type="predicted"/>
<gene>
    <name evidence="1" type="ORF">HCDG_03305</name>
</gene>
<reference evidence="2" key="1">
    <citation type="submission" date="2009-05" db="EMBL/GenBank/DDBJ databases">
        <title>The genome sequence of Ajellomyces capsulatus strain H143.</title>
        <authorList>
            <person name="Champion M."/>
            <person name="Cuomo C.A."/>
            <person name="Ma L.-J."/>
            <person name="Henn M.R."/>
            <person name="Sil A."/>
            <person name="Goldman B."/>
            <person name="Young S.K."/>
            <person name="Kodira C.D."/>
            <person name="Zeng Q."/>
            <person name="Koehrsen M."/>
            <person name="Alvarado L."/>
            <person name="Berlin A.M."/>
            <person name="Borenstein D."/>
            <person name="Chen Z."/>
            <person name="Engels R."/>
            <person name="Freedman E."/>
            <person name="Gellesch M."/>
            <person name="Goldberg J."/>
            <person name="Griggs A."/>
            <person name="Gujja S."/>
            <person name="Heiman D.I."/>
            <person name="Hepburn T.A."/>
            <person name="Howarth C."/>
            <person name="Jen D."/>
            <person name="Larson L."/>
            <person name="Lewis B."/>
            <person name="Mehta T."/>
            <person name="Park D."/>
            <person name="Pearson M."/>
            <person name="Roberts A."/>
            <person name="Saif S."/>
            <person name="Shea T.D."/>
            <person name="Shenoy N."/>
            <person name="Sisk P."/>
            <person name="Stolte C."/>
            <person name="Sykes S."/>
            <person name="Walk T."/>
            <person name="White J."/>
            <person name="Yandava C."/>
            <person name="Klein B."/>
            <person name="McEwen J.G."/>
            <person name="Puccia R."/>
            <person name="Goldman G.H."/>
            <person name="Felipe M.S."/>
            <person name="Nino-Vega G."/>
            <person name="San-Blas G."/>
            <person name="Taylor J.W."/>
            <person name="Mendoza L."/>
            <person name="Galagan J.E."/>
            <person name="Nusbaum C."/>
            <person name="Birren B.W."/>
        </authorList>
    </citation>
    <scope>NUCLEOTIDE SEQUENCE [LARGE SCALE GENOMIC DNA]</scope>
    <source>
        <strain evidence="2">H143</strain>
    </source>
</reference>
<evidence type="ECO:0000313" key="1">
    <source>
        <dbReference type="EMBL" id="EER43407.1"/>
    </source>
</evidence>